<sequence>MTKKKELNLNSTEEQAKFTPLGAEHGTEYPSSDKENHILKRENGNDICGSSGNDNLIGSISGTSMIFQSDASIIGNAFSSGLVEDVQNNCSHGTALTALKMFLLLEIYG</sequence>
<name>W9RCA5_9ROSA</name>
<evidence type="ECO:0000313" key="1">
    <source>
        <dbReference type="EMBL" id="EXB82437.1"/>
    </source>
</evidence>
<gene>
    <name evidence="1" type="ORF">L484_027611</name>
</gene>
<evidence type="ECO:0000313" key="2">
    <source>
        <dbReference type="Proteomes" id="UP000030645"/>
    </source>
</evidence>
<protein>
    <submittedName>
        <fullName evidence="1">Uncharacterized protein</fullName>
    </submittedName>
</protein>
<accession>W9RCA5</accession>
<dbReference type="EMBL" id="KE344869">
    <property type="protein sequence ID" value="EXB82437.1"/>
    <property type="molecule type" value="Genomic_DNA"/>
</dbReference>
<dbReference type="Proteomes" id="UP000030645">
    <property type="component" value="Unassembled WGS sequence"/>
</dbReference>
<organism evidence="1 2">
    <name type="scientific">Morus notabilis</name>
    <dbReference type="NCBI Taxonomy" id="981085"/>
    <lineage>
        <taxon>Eukaryota</taxon>
        <taxon>Viridiplantae</taxon>
        <taxon>Streptophyta</taxon>
        <taxon>Embryophyta</taxon>
        <taxon>Tracheophyta</taxon>
        <taxon>Spermatophyta</taxon>
        <taxon>Magnoliopsida</taxon>
        <taxon>eudicotyledons</taxon>
        <taxon>Gunneridae</taxon>
        <taxon>Pentapetalae</taxon>
        <taxon>rosids</taxon>
        <taxon>fabids</taxon>
        <taxon>Rosales</taxon>
        <taxon>Moraceae</taxon>
        <taxon>Moreae</taxon>
        <taxon>Morus</taxon>
    </lineage>
</organism>
<reference evidence="2" key="1">
    <citation type="submission" date="2013-01" db="EMBL/GenBank/DDBJ databases">
        <title>Draft Genome Sequence of a Mulberry Tree, Morus notabilis C.K. Schneid.</title>
        <authorList>
            <person name="He N."/>
            <person name="Zhao S."/>
        </authorList>
    </citation>
    <scope>NUCLEOTIDE SEQUENCE</scope>
</reference>
<dbReference type="AlphaFoldDB" id="W9RCA5"/>
<proteinExistence type="predicted"/>
<keyword evidence="2" id="KW-1185">Reference proteome</keyword>